<keyword evidence="3" id="KW-1185">Reference proteome</keyword>
<keyword evidence="1" id="KW-0732">Signal</keyword>
<feature type="chain" id="PRO_5042175032" description="Phytase-like domain-containing protein" evidence="1">
    <location>
        <begin position="23"/>
        <end position="317"/>
    </location>
</feature>
<sequence length="317" mass="35883">MTILSLCLLVATAIGQVQRCAGLDPSAEVVTSYWLNQPIAIGGSFYDPADDRLYLSYGDSPNAGIRRYLLDVDQQTTEVEYLYENPEGESGRGLTRIGDLFYQITYQDGILNEFTLGFDDDENAILELQHQYAIPRDDNCVVPEGWGLTDDETFLYMSDGSHHIYRINPETLSEFDPHEFRIIYGADECPEDSHFDHIYSIFESDTGDRMEGINELELVNQNLYANIYDESLETYRVISIATEPDSESMTIERVYDFCLLHELLCEELLRAGVSTTCEGPANLNGIAYHNPTNSFLLSGINWPILFQATLDDNLNIQ</sequence>
<comment type="caution">
    <text evidence="2">The sequence shown here is derived from an EMBL/GenBank/DDBJ whole genome shotgun (WGS) entry which is preliminary data.</text>
</comment>
<evidence type="ECO:0000313" key="2">
    <source>
        <dbReference type="EMBL" id="CAI2376347.1"/>
    </source>
</evidence>
<gene>
    <name evidence="2" type="ORF">ECRASSUSDP1_LOCUS17716</name>
</gene>
<dbReference type="PANTHER" id="PTHR31270">
    <property type="entry name" value="GLUTAMINYL-PEPTIDE CYCLOTRANSFERASE"/>
    <property type="match status" value="1"/>
</dbReference>
<dbReference type="InterPro" id="IPR007788">
    <property type="entry name" value="QCT"/>
</dbReference>
<protein>
    <recommendedName>
        <fullName evidence="4">Phytase-like domain-containing protein</fullName>
    </recommendedName>
</protein>
<dbReference type="GO" id="GO:0016603">
    <property type="term" value="F:glutaminyl-peptide cyclotransferase activity"/>
    <property type="evidence" value="ECO:0007669"/>
    <property type="project" value="InterPro"/>
</dbReference>
<dbReference type="EMBL" id="CAMPGE010017904">
    <property type="protein sequence ID" value="CAI2376347.1"/>
    <property type="molecule type" value="Genomic_DNA"/>
</dbReference>
<dbReference type="AlphaFoldDB" id="A0AAD1XP90"/>
<dbReference type="Pfam" id="PF05096">
    <property type="entry name" value="Glu_cyclase_2"/>
    <property type="match status" value="2"/>
</dbReference>
<organism evidence="2 3">
    <name type="scientific">Euplotes crassus</name>
    <dbReference type="NCBI Taxonomy" id="5936"/>
    <lineage>
        <taxon>Eukaryota</taxon>
        <taxon>Sar</taxon>
        <taxon>Alveolata</taxon>
        <taxon>Ciliophora</taxon>
        <taxon>Intramacronucleata</taxon>
        <taxon>Spirotrichea</taxon>
        <taxon>Hypotrichia</taxon>
        <taxon>Euplotida</taxon>
        <taxon>Euplotidae</taxon>
        <taxon>Moneuplotes</taxon>
    </lineage>
</organism>
<name>A0AAD1XP90_EUPCR</name>
<evidence type="ECO:0000256" key="1">
    <source>
        <dbReference type="SAM" id="SignalP"/>
    </source>
</evidence>
<dbReference type="PANTHER" id="PTHR31270:SF1">
    <property type="entry name" value="GLUTAMINYL-PEPTIDE CYCLOTRANSFERASE"/>
    <property type="match status" value="1"/>
</dbReference>
<feature type="signal peptide" evidence="1">
    <location>
        <begin position="1"/>
        <end position="22"/>
    </location>
</feature>
<proteinExistence type="predicted"/>
<reference evidence="2" key="1">
    <citation type="submission" date="2023-07" db="EMBL/GenBank/DDBJ databases">
        <authorList>
            <consortium name="AG Swart"/>
            <person name="Singh M."/>
            <person name="Singh A."/>
            <person name="Seah K."/>
            <person name="Emmerich C."/>
        </authorList>
    </citation>
    <scope>NUCLEOTIDE SEQUENCE</scope>
    <source>
        <strain evidence="2">DP1</strain>
    </source>
</reference>
<accession>A0AAD1XP90</accession>
<evidence type="ECO:0000313" key="3">
    <source>
        <dbReference type="Proteomes" id="UP001295684"/>
    </source>
</evidence>
<dbReference type="Proteomes" id="UP001295684">
    <property type="component" value="Unassembled WGS sequence"/>
</dbReference>
<evidence type="ECO:0008006" key="4">
    <source>
        <dbReference type="Google" id="ProtNLM"/>
    </source>
</evidence>